<dbReference type="AlphaFoldDB" id="A0A5M9JSJ8"/>
<dbReference type="InterPro" id="IPR012334">
    <property type="entry name" value="Pectin_lyas_fold"/>
</dbReference>
<dbReference type="SUPFAM" id="SSF51126">
    <property type="entry name" value="Pectin lyase-like"/>
    <property type="match status" value="1"/>
</dbReference>
<keyword evidence="18" id="KW-1185">Reference proteome</keyword>
<evidence type="ECO:0000256" key="8">
    <source>
        <dbReference type="ARBA" id="ARBA00023277"/>
    </source>
</evidence>
<dbReference type="VEuPathDB" id="FungiDB:MFRU_011g01260"/>
<dbReference type="InterPro" id="IPR011050">
    <property type="entry name" value="Pectin_lyase_fold/virulence"/>
</dbReference>
<dbReference type="PANTHER" id="PTHR31736">
    <property type="match status" value="1"/>
</dbReference>
<dbReference type="EC" id="3.2.1.67" evidence="13"/>
<dbReference type="Gene3D" id="2.160.20.10">
    <property type="entry name" value="Single-stranded right-handed beta-helix, Pectin lyase-like"/>
    <property type="match status" value="1"/>
</dbReference>
<dbReference type="GO" id="GO:0071555">
    <property type="term" value="P:cell wall organization"/>
    <property type="evidence" value="ECO:0007669"/>
    <property type="project" value="UniProtKB-KW"/>
</dbReference>
<evidence type="ECO:0000256" key="12">
    <source>
        <dbReference type="ARBA" id="ARBA00037312"/>
    </source>
</evidence>
<feature type="chain" id="PRO_5024318469" description="galacturonan 1,4-alpha-galacturonidase" evidence="16">
    <location>
        <begin position="19"/>
        <end position="604"/>
    </location>
</feature>
<feature type="signal peptide" evidence="16">
    <location>
        <begin position="1"/>
        <end position="18"/>
    </location>
</feature>
<comment type="subcellular location">
    <subcellularLocation>
        <location evidence="1">Secreted</location>
    </subcellularLocation>
</comment>
<evidence type="ECO:0000256" key="1">
    <source>
        <dbReference type="ARBA" id="ARBA00004613"/>
    </source>
</evidence>
<gene>
    <name evidence="17" type="ORF">EYC84_000208</name>
</gene>
<keyword evidence="6" id="KW-1015">Disulfide bond</keyword>
<dbReference type="InterPro" id="IPR000743">
    <property type="entry name" value="Glyco_hydro_28"/>
</dbReference>
<sequence length="604" mass="65545">MRLIATTAIALFSALVAAHGDAGRDVVPAPPNKNYKTCTVLALGNHTDDTPQILKAFSDCNHGGTVVFPKDQVYWIATRLNPIIYDVTIDWKGIWTFSDDLTYWRNNSYPVAFQNHAAGFVITGDRIHITGEGGGGINGNGNAWYDAEKKVTQPGRPMPFVFWNVSEVFVEHFFIKDSPLWAFNIMNGTNIWFDNILANSTAINVPYGTNWVQNTDGFDTMDANNIKLTNFWYQGGDDCIAIKPRSYNIWAQNITCHGGNGIAIGSLGQYLEDASAINITVKDVNILTYNLDMHNSAYIKTWIGGQVPQSGYESAGLPRGGGWGNLTNLLFENFHIEGAALAAGISQDSGNNGSYTGTSKFLLSDITFRNFTGFLAGAKGTRTASHPPLSHGELPSPGPLYDLFQLRPLVLARFELHLEQVEVGQVRKGKSPFASGPIEHFAPLTGRHVLTHLGDVGISSIGIDGQRFIYFVPPPIPSSYCDLEAGEVWERELEGQGSEGILQPVELGVEVDAVHKGALEGREPKEIGMFGARISGAGRVALVPEYVRDGCWGEVIGFGVDAATRSKKRDVKLSAAGEAGSCVIGVRAVICIWDWSGSENVGED</sequence>
<evidence type="ECO:0000256" key="6">
    <source>
        <dbReference type="ARBA" id="ARBA00023157"/>
    </source>
</evidence>
<evidence type="ECO:0000256" key="9">
    <source>
        <dbReference type="ARBA" id="ARBA00023295"/>
    </source>
</evidence>
<comment type="catalytic activity">
    <reaction evidence="14">
        <text>[(1-&gt;4)-alpha-D-galacturonosyl](n) + H2O = alpha-D-galacturonate + [(1-&gt;4)-alpha-D-galacturonosyl](n-1)</text>
        <dbReference type="Rhea" id="RHEA:14117"/>
        <dbReference type="Rhea" id="RHEA-COMP:14570"/>
        <dbReference type="Rhea" id="RHEA-COMP:14572"/>
        <dbReference type="ChEBI" id="CHEBI:15377"/>
        <dbReference type="ChEBI" id="CHEBI:58658"/>
        <dbReference type="ChEBI" id="CHEBI:140523"/>
        <dbReference type="EC" id="3.2.1.67"/>
    </reaction>
</comment>
<evidence type="ECO:0000256" key="14">
    <source>
        <dbReference type="ARBA" id="ARBA00048766"/>
    </source>
</evidence>
<name>A0A5M9JSJ8_MONFR</name>
<reference evidence="17 18" key="1">
    <citation type="submission" date="2019-06" db="EMBL/GenBank/DDBJ databases">
        <title>Genome Sequence of the Brown Rot Fungal Pathogen Monilinia fructicola.</title>
        <authorList>
            <person name="De Miccolis Angelini R.M."/>
            <person name="Landi L."/>
            <person name="Abate D."/>
            <person name="Pollastro S."/>
            <person name="Romanazzi G."/>
            <person name="Faretra F."/>
        </authorList>
    </citation>
    <scope>NUCLEOTIDE SEQUENCE [LARGE SCALE GENOMIC DNA]</scope>
    <source>
        <strain evidence="17 18">Mfrc123</strain>
    </source>
</reference>
<evidence type="ECO:0000256" key="4">
    <source>
        <dbReference type="ARBA" id="ARBA00022729"/>
    </source>
</evidence>
<dbReference type="EMBL" id="VICG01000006">
    <property type="protein sequence ID" value="KAA8570816.1"/>
    <property type="molecule type" value="Genomic_DNA"/>
</dbReference>
<evidence type="ECO:0000313" key="18">
    <source>
        <dbReference type="Proteomes" id="UP000322873"/>
    </source>
</evidence>
<evidence type="ECO:0000256" key="3">
    <source>
        <dbReference type="ARBA" id="ARBA00022525"/>
    </source>
</evidence>
<keyword evidence="4 16" id="KW-0732">Signal</keyword>
<accession>A0A5M9JSJ8</accession>
<comment type="function">
    <text evidence="12">Specific in hydrolyzing the terminal glycosidic bond of polygalacturonic acid and oligogalacturonates.</text>
</comment>
<dbReference type="GO" id="GO:0000272">
    <property type="term" value="P:polysaccharide catabolic process"/>
    <property type="evidence" value="ECO:0007669"/>
    <property type="project" value="UniProtKB-KW"/>
</dbReference>
<evidence type="ECO:0000313" key="17">
    <source>
        <dbReference type="EMBL" id="KAA8570816.1"/>
    </source>
</evidence>
<keyword evidence="5 15" id="KW-0378">Hydrolase</keyword>
<comment type="similarity">
    <text evidence="2 15">Belongs to the glycosyl hydrolase 28 family.</text>
</comment>
<proteinExistence type="inferred from homology"/>
<organism evidence="17 18">
    <name type="scientific">Monilinia fructicola</name>
    <name type="common">Brown rot fungus</name>
    <name type="synonym">Ciboria fructicola</name>
    <dbReference type="NCBI Taxonomy" id="38448"/>
    <lineage>
        <taxon>Eukaryota</taxon>
        <taxon>Fungi</taxon>
        <taxon>Dikarya</taxon>
        <taxon>Ascomycota</taxon>
        <taxon>Pezizomycotina</taxon>
        <taxon>Leotiomycetes</taxon>
        <taxon>Helotiales</taxon>
        <taxon>Sclerotiniaceae</taxon>
        <taxon>Monilinia</taxon>
    </lineage>
</organism>
<keyword evidence="7" id="KW-0325">Glycoprotein</keyword>
<keyword evidence="3" id="KW-0964">Secreted</keyword>
<protein>
    <recommendedName>
        <fullName evidence="13">galacturonan 1,4-alpha-galacturonidase</fullName>
        <ecNumber evidence="13">3.2.1.67</ecNumber>
    </recommendedName>
</protein>
<dbReference type="GO" id="GO:0047911">
    <property type="term" value="F:galacturan 1,4-alpha-galacturonidase activity"/>
    <property type="evidence" value="ECO:0007669"/>
    <property type="project" value="UniProtKB-EC"/>
</dbReference>
<evidence type="ECO:0000256" key="7">
    <source>
        <dbReference type="ARBA" id="ARBA00023180"/>
    </source>
</evidence>
<evidence type="ECO:0000256" key="16">
    <source>
        <dbReference type="SAM" id="SignalP"/>
    </source>
</evidence>
<keyword evidence="9 15" id="KW-0326">Glycosidase</keyword>
<keyword evidence="11" id="KW-0624">Polysaccharide degradation</keyword>
<dbReference type="GO" id="GO:0005576">
    <property type="term" value="C:extracellular region"/>
    <property type="evidence" value="ECO:0007669"/>
    <property type="project" value="UniProtKB-SubCell"/>
</dbReference>
<evidence type="ECO:0000256" key="15">
    <source>
        <dbReference type="RuleBase" id="RU361169"/>
    </source>
</evidence>
<evidence type="ECO:0000256" key="13">
    <source>
        <dbReference type="ARBA" id="ARBA00038933"/>
    </source>
</evidence>
<dbReference type="Proteomes" id="UP000322873">
    <property type="component" value="Unassembled WGS sequence"/>
</dbReference>
<evidence type="ECO:0000256" key="11">
    <source>
        <dbReference type="ARBA" id="ARBA00023326"/>
    </source>
</evidence>
<evidence type="ECO:0000256" key="5">
    <source>
        <dbReference type="ARBA" id="ARBA00022801"/>
    </source>
</evidence>
<keyword evidence="10" id="KW-0961">Cell wall biogenesis/degradation</keyword>
<keyword evidence="8" id="KW-0119">Carbohydrate metabolism</keyword>
<dbReference type="PANTHER" id="PTHR31736:SF12">
    <property type="entry name" value="EXO-POLYGALACTURONASE, PUTATIVE-RELATED"/>
    <property type="match status" value="1"/>
</dbReference>
<comment type="caution">
    <text evidence="17">The sequence shown here is derived from an EMBL/GenBank/DDBJ whole genome shotgun (WGS) entry which is preliminary data.</text>
</comment>
<dbReference type="Pfam" id="PF00295">
    <property type="entry name" value="Glyco_hydro_28"/>
    <property type="match status" value="1"/>
</dbReference>
<dbReference type="GO" id="GO:0004650">
    <property type="term" value="F:polygalacturonase activity"/>
    <property type="evidence" value="ECO:0007669"/>
    <property type="project" value="InterPro"/>
</dbReference>
<evidence type="ECO:0000256" key="10">
    <source>
        <dbReference type="ARBA" id="ARBA00023316"/>
    </source>
</evidence>
<evidence type="ECO:0000256" key="2">
    <source>
        <dbReference type="ARBA" id="ARBA00008834"/>
    </source>
</evidence>